<dbReference type="PANTHER" id="PTHR30239">
    <property type="entry name" value="ACETOLACTATE SYNTHASE SMALL SUBUNIT"/>
    <property type="match status" value="1"/>
</dbReference>
<dbReference type="Gene3D" id="3.30.70.1150">
    <property type="entry name" value="ACT-like. Chain A, domain 2"/>
    <property type="match status" value="1"/>
</dbReference>
<comment type="pathway">
    <text evidence="2 8">Amino-acid biosynthesis; L-valine biosynthesis; L-valine from pyruvate: step 1/4.</text>
</comment>
<dbReference type="STRING" id="360807.ERS852392_03054"/>
<dbReference type="InterPro" id="IPR045865">
    <property type="entry name" value="ACT-like_dom_sf"/>
</dbReference>
<evidence type="ECO:0000313" key="12">
    <source>
        <dbReference type="Proteomes" id="UP000049828"/>
    </source>
</evidence>
<dbReference type="AlphaFoldDB" id="A0A0M6WT11"/>
<evidence type="ECO:0000256" key="5">
    <source>
        <dbReference type="ARBA" id="ARBA00022605"/>
    </source>
</evidence>
<dbReference type="EMBL" id="CVRS01000085">
    <property type="protein sequence ID" value="CRL40802.1"/>
    <property type="molecule type" value="Genomic_DNA"/>
</dbReference>
<feature type="domain" description="ACT" evidence="9">
    <location>
        <begin position="12"/>
        <end position="86"/>
    </location>
</feature>
<comment type="similarity">
    <text evidence="3 8">Belongs to the acetolactate synthase small subunit family.</text>
</comment>
<dbReference type="EC" id="2.2.1.6" evidence="8"/>
<dbReference type="InterPro" id="IPR039557">
    <property type="entry name" value="AHAS_ACT"/>
</dbReference>
<comment type="pathway">
    <text evidence="1 8">Amino-acid biosynthesis; L-isoleucine biosynthesis; L-isoleucine from 2-oxobutanoate: step 1/4.</text>
</comment>
<dbReference type="UniPathway" id="UPA00049">
    <property type="reaction ID" value="UER00059"/>
</dbReference>
<evidence type="ECO:0000259" key="9">
    <source>
        <dbReference type="PROSITE" id="PS51671"/>
    </source>
</evidence>
<evidence type="ECO:0000313" key="11">
    <source>
        <dbReference type="EMBL" id="CUN29623.1"/>
    </source>
</evidence>
<dbReference type="GO" id="GO:0003984">
    <property type="term" value="F:acetolactate synthase activity"/>
    <property type="evidence" value="ECO:0007669"/>
    <property type="project" value="UniProtKB-UniRule"/>
</dbReference>
<gene>
    <name evidence="11" type="primary">ilvH_2</name>
    <name evidence="11" type="ORF">ERS852444_03337</name>
    <name evidence="10" type="ORF">RIL183_27441</name>
</gene>
<comment type="subunit">
    <text evidence="4 8">Dimer of large and small chains.</text>
</comment>
<dbReference type="GO" id="GO:0009097">
    <property type="term" value="P:isoleucine biosynthetic process"/>
    <property type="evidence" value="ECO:0007669"/>
    <property type="project" value="UniProtKB-UniRule"/>
</dbReference>
<dbReference type="UniPathway" id="UPA00047">
    <property type="reaction ID" value="UER00055"/>
</dbReference>
<dbReference type="GO" id="GO:0005829">
    <property type="term" value="C:cytosol"/>
    <property type="evidence" value="ECO:0007669"/>
    <property type="project" value="TreeGrafter"/>
</dbReference>
<dbReference type="GO" id="GO:1990610">
    <property type="term" value="F:acetolactate synthase regulator activity"/>
    <property type="evidence" value="ECO:0007669"/>
    <property type="project" value="UniProtKB-UniRule"/>
</dbReference>
<comment type="catalytic activity">
    <reaction evidence="7 8">
        <text>2 pyruvate + H(+) = (2S)-2-acetolactate + CO2</text>
        <dbReference type="Rhea" id="RHEA:25249"/>
        <dbReference type="ChEBI" id="CHEBI:15361"/>
        <dbReference type="ChEBI" id="CHEBI:15378"/>
        <dbReference type="ChEBI" id="CHEBI:16526"/>
        <dbReference type="ChEBI" id="CHEBI:58476"/>
        <dbReference type="EC" id="2.2.1.6"/>
    </reaction>
</comment>
<evidence type="ECO:0000313" key="13">
    <source>
        <dbReference type="Proteomes" id="UP000095453"/>
    </source>
</evidence>
<keyword evidence="5 8" id="KW-0028">Amino-acid biosynthesis</keyword>
<dbReference type="SUPFAM" id="SSF55021">
    <property type="entry name" value="ACT-like"/>
    <property type="match status" value="2"/>
</dbReference>
<reference evidence="12" key="1">
    <citation type="submission" date="2015-05" db="EMBL/GenBank/DDBJ databases">
        <authorList>
            <consortium name="Pathogen Informatics"/>
        </authorList>
    </citation>
    <scope>NUCLEOTIDE SEQUENCE [LARGE SCALE GENOMIC DNA]</scope>
    <source>
        <strain evidence="11 13">2789STDY5608887</strain>
        <strain evidence="12">L1-83</strain>
    </source>
</reference>
<evidence type="ECO:0000256" key="7">
    <source>
        <dbReference type="ARBA" id="ARBA00048670"/>
    </source>
</evidence>
<dbReference type="NCBIfam" id="TIGR00119">
    <property type="entry name" value="acolac_sm"/>
    <property type="match status" value="1"/>
</dbReference>
<evidence type="ECO:0000256" key="1">
    <source>
        <dbReference type="ARBA" id="ARBA00004974"/>
    </source>
</evidence>
<name>A0A0M6WT11_9FIRM</name>
<reference evidence="10" key="2">
    <citation type="submission" date="2015-05" db="EMBL/GenBank/DDBJ databases">
        <authorList>
            <person name="Wang D.B."/>
            <person name="Wang M."/>
        </authorList>
    </citation>
    <scope>NUCLEOTIDE SEQUENCE [LARGE SCALE GENOMIC DNA]</scope>
    <source>
        <strain evidence="10">L1-83</strain>
    </source>
</reference>
<dbReference type="GO" id="GO:0009099">
    <property type="term" value="P:L-valine biosynthetic process"/>
    <property type="evidence" value="ECO:0007669"/>
    <property type="project" value="UniProtKB-UniRule"/>
</dbReference>
<protein>
    <recommendedName>
        <fullName evidence="8">Acetolactate synthase small subunit</fullName>
        <shortName evidence="8">AHAS</shortName>
        <shortName evidence="8">ALS</shortName>
        <ecNumber evidence="8">2.2.1.6</ecNumber>
    </recommendedName>
    <alternativeName>
        <fullName evidence="8">Acetohydroxy-acid synthase small subunit</fullName>
    </alternativeName>
</protein>
<proteinExistence type="inferred from homology"/>
<dbReference type="InterPro" id="IPR019455">
    <property type="entry name" value="Acetolactate_synth_ssu_C"/>
</dbReference>
<keyword evidence="8 11" id="KW-0808">Transferase</keyword>
<evidence type="ECO:0000313" key="10">
    <source>
        <dbReference type="EMBL" id="CRL40802.1"/>
    </source>
</evidence>
<dbReference type="Pfam" id="PF10369">
    <property type="entry name" value="ALS_ss_C"/>
    <property type="match status" value="1"/>
</dbReference>
<dbReference type="InterPro" id="IPR004789">
    <property type="entry name" value="Acetalactate_synth_ssu"/>
</dbReference>
<dbReference type="PROSITE" id="PS51671">
    <property type="entry name" value="ACT"/>
    <property type="match status" value="1"/>
</dbReference>
<dbReference type="NCBIfam" id="NF008864">
    <property type="entry name" value="PRK11895.1"/>
    <property type="match status" value="1"/>
</dbReference>
<keyword evidence="6 8" id="KW-0100">Branched-chain amino acid biosynthesis</keyword>
<comment type="function">
    <text evidence="8">Catalyzes the conversion of 2 pyruvate molecules into acetolactate in the first common step of the biosynthetic pathway of the branched-amino acids such as leucine, isoleucine, and valine.</text>
</comment>
<evidence type="ECO:0000256" key="8">
    <source>
        <dbReference type="RuleBase" id="RU368092"/>
    </source>
</evidence>
<dbReference type="CDD" id="cd04878">
    <property type="entry name" value="ACT_AHAS"/>
    <property type="match status" value="1"/>
</dbReference>
<dbReference type="Proteomes" id="UP000049828">
    <property type="component" value="Unassembled WGS sequence"/>
</dbReference>
<accession>A0A0M6WT11</accession>
<evidence type="ECO:0000256" key="4">
    <source>
        <dbReference type="ARBA" id="ARBA00011744"/>
    </source>
</evidence>
<sequence length="172" mass="19286">MVREENIMKDRWIALYVENQVGVLAKVSGLFSGKSYNLQSLTVGTTEDETVSRMTICVTSDDITFEQIKKQLNRMVEVIKVIDLTDVPIHMKEILFAKVLRVNAAEKEEVFQIAQVFNVQVADIGNDSVLLECKLTAHRNNELIALLKSKFKIIEVVRGGAVAIESISTSCR</sequence>
<evidence type="ECO:0000256" key="6">
    <source>
        <dbReference type="ARBA" id="ARBA00023304"/>
    </source>
</evidence>
<dbReference type="InterPro" id="IPR002912">
    <property type="entry name" value="ACT_dom"/>
</dbReference>
<evidence type="ECO:0000256" key="2">
    <source>
        <dbReference type="ARBA" id="ARBA00005025"/>
    </source>
</evidence>
<organism evidence="10 12">
    <name type="scientific">Roseburia inulinivorans</name>
    <dbReference type="NCBI Taxonomy" id="360807"/>
    <lineage>
        <taxon>Bacteria</taxon>
        <taxon>Bacillati</taxon>
        <taxon>Bacillota</taxon>
        <taxon>Clostridia</taxon>
        <taxon>Lachnospirales</taxon>
        <taxon>Lachnospiraceae</taxon>
        <taxon>Roseburia</taxon>
    </lineage>
</organism>
<dbReference type="InterPro" id="IPR027271">
    <property type="entry name" value="Acetolactate_synth/TF_NikR_C"/>
</dbReference>
<dbReference type="PANTHER" id="PTHR30239:SF0">
    <property type="entry name" value="ACETOLACTATE SYNTHASE SMALL SUBUNIT 1, CHLOROPLASTIC"/>
    <property type="match status" value="1"/>
</dbReference>
<evidence type="ECO:0000256" key="3">
    <source>
        <dbReference type="ARBA" id="ARBA00006341"/>
    </source>
</evidence>
<dbReference type="EMBL" id="CYXX01000039">
    <property type="protein sequence ID" value="CUN29623.1"/>
    <property type="molecule type" value="Genomic_DNA"/>
</dbReference>
<dbReference type="Proteomes" id="UP000095453">
    <property type="component" value="Unassembled WGS sequence"/>
</dbReference>
<dbReference type="InterPro" id="IPR054480">
    <property type="entry name" value="AHAS_small-like_ACT"/>
</dbReference>
<keyword evidence="12" id="KW-1185">Reference proteome</keyword>
<dbReference type="Gene3D" id="3.30.70.260">
    <property type="match status" value="1"/>
</dbReference>
<dbReference type="Pfam" id="PF22629">
    <property type="entry name" value="ACT_AHAS_ss"/>
    <property type="match status" value="1"/>
</dbReference>